<protein>
    <submittedName>
        <fullName evidence="1">Uncharacterized protein</fullName>
    </submittedName>
</protein>
<dbReference type="EMBL" id="AYEU01000007">
    <property type="protein sequence ID" value="ESK50565.1"/>
    <property type="molecule type" value="Genomic_DNA"/>
</dbReference>
<accession>V2UPI3</accession>
<sequence>MKTMLSKDKKVEKEIFDLATQLYVRLRRVAGRVIDVVYLEHNQEYAQEVVKLALTSGDAELHRLGSRLDAVLSHGTAPTQIASVKFVAPVSAMTPVLEDMPSPAQKEEVPHHYIGALR</sequence>
<evidence type="ECO:0000313" key="2">
    <source>
        <dbReference type="Proteomes" id="UP000018418"/>
    </source>
</evidence>
<dbReference type="Proteomes" id="UP000018418">
    <property type="component" value="Unassembled WGS sequence"/>
</dbReference>
<dbReference type="AlphaFoldDB" id="V2UPI3"/>
<gene>
    <name evidence="1" type="ORF">P255_02548</name>
</gene>
<name>V2UPI3_9GAMM</name>
<evidence type="ECO:0000313" key="1">
    <source>
        <dbReference type="EMBL" id="ESK50565.1"/>
    </source>
</evidence>
<organism evidence="1 2">
    <name type="scientific">Acinetobacter brisouii CIP 110357</name>
    <dbReference type="NCBI Taxonomy" id="1341683"/>
    <lineage>
        <taxon>Bacteria</taxon>
        <taxon>Pseudomonadati</taxon>
        <taxon>Pseudomonadota</taxon>
        <taxon>Gammaproteobacteria</taxon>
        <taxon>Moraxellales</taxon>
        <taxon>Moraxellaceae</taxon>
        <taxon>Acinetobacter</taxon>
    </lineage>
</organism>
<dbReference type="PATRIC" id="fig|1341683.3.peg.2520"/>
<dbReference type="RefSeq" id="WP_004902795.1">
    <property type="nucleotide sequence ID" value="NZ_BBTI01000005.1"/>
</dbReference>
<dbReference type="HOGENOM" id="CLU_170826_0_0_6"/>
<reference evidence="1 2" key="1">
    <citation type="submission" date="2013-10" db="EMBL/GenBank/DDBJ databases">
        <title>The Genome Sequence of Acinetobacter brisouii CIP 110357.</title>
        <authorList>
            <consortium name="The Broad Institute Genomics Platform"/>
            <consortium name="The Broad Institute Genome Sequencing Center for Infectious Disease"/>
            <person name="Cerqueira G."/>
            <person name="Feldgarden M."/>
            <person name="Courvalin P."/>
            <person name="Grillot-Courvalin C."/>
            <person name="Clermont D."/>
            <person name="Rocha E."/>
            <person name="Yoon E.-J."/>
            <person name="Nemec A."/>
            <person name="Young S.K."/>
            <person name="Zeng Q."/>
            <person name="Gargeya S."/>
            <person name="Fitzgerald M."/>
            <person name="Abouelleil A."/>
            <person name="Alvarado L."/>
            <person name="Berlin A.M."/>
            <person name="Chapman S.B."/>
            <person name="Gainer-Dewar J."/>
            <person name="Goldberg J."/>
            <person name="Gnerre S."/>
            <person name="Griggs A."/>
            <person name="Gujja S."/>
            <person name="Hansen M."/>
            <person name="Howarth C."/>
            <person name="Imamovic A."/>
            <person name="Ireland A."/>
            <person name="Larimer J."/>
            <person name="McCowan C."/>
            <person name="Murphy C."/>
            <person name="Pearson M."/>
            <person name="Poon T.W."/>
            <person name="Priest M."/>
            <person name="Roberts A."/>
            <person name="Saif S."/>
            <person name="Shea T."/>
            <person name="Sykes S."/>
            <person name="Wortman J."/>
            <person name="Nusbaum C."/>
            <person name="Birren B."/>
        </authorList>
    </citation>
    <scope>NUCLEOTIDE SEQUENCE [LARGE SCALE GENOMIC DNA]</scope>
    <source>
        <strain evidence="1 2">CIP 110357</strain>
    </source>
</reference>
<dbReference type="OrthoDB" id="6693603at2"/>
<keyword evidence="2" id="KW-1185">Reference proteome</keyword>
<comment type="caution">
    <text evidence="1">The sequence shown here is derived from an EMBL/GenBank/DDBJ whole genome shotgun (WGS) entry which is preliminary data.</text>
</comment>
<proteinExistence type="predicted"/>